<evidence type="ECO:0000313" key="3">
    <source>
        <dbReference type="Proteomes" id="UP001499884"/>
    </source>
</evidence>
<reference evidence="3" key="1">
    <citation type="journal article" date="2019" name="Int. J. Syst. Evol. Microbiol.">
        <title>The Global Catalogue of Microorganisms (GCM) 10K type strain sequencing project: providing services to taxonomists for standard genome sequencing and annotation.</title>
        <authorList>
            <consortium name="The Broad Institute Genomics Platform"/>
            <consortium name="The Broad Institute Genome Sequencing Center for Infectious Disease"/>
            <person name="Wu L."/>
            <person name="Ma J."/>
        </authorList>
    </citation>
    <scope>NUCLEOTIDE SEQUENCE [LARGE SCALE GENOMIC DNA]</scope>
    <source>
        <strain evidence="3">JCM 30846</strain>
    </source>
</reference>
<name>A0ABP7FRA4_9ACTN</name>
<evidence type="ECO:0000313" key="2">
    <source>
        <dbReference type="EMBL" id="GAA3741977.1"/>
    </source>
</evidence>
<evidence type="ECO:0008006" key="4">
    <source>
        <dbReference type="Google" id="ProtNLM"/>
    </source>
</evidence>
<feature type="region of interest" description="Disordered" evidence="1">
    <location>
        <begin position="1"/>
        <end position="22"/>
    </location>
</feature>
<comment type="caution">
    <text evidence="2">The sequence shown here is derived from an EMBL/GenBank/DDBJ whole genome shotgun (WGS) entry which is preliminary data.</text>
</comment>
<dbReference type="EMBL" id="BAABEP010000033">
    <property type="protein sequence ID" value="GAA3741977.1"/>
    <property type="molecule type" value="Genomic_DNA"/>
</dbReference>
<organism evidence="2 3">
    <name type="scientific">Streptomyces tremellae</name>
    <dbReference type="NCBI Taxonomy" id="1124239"/>
    <lineage>
        <taxon>Bacteria</taxon>
        <taxon>Bacillati</taxon>
        <taxon>Actinomycetota</taxon>
        <taxon>Actinomycetes</taxon>
        <taxon>Kitasatosporales</taxon>
        <taxon>Streptomycetaceae</taxon>
        <taxon>Streptomyces</taxon>
    </lineage>
</organism>
<protein>
    <recommendedName>
        <fullName evidence="4">RNA polymerase sigma-70 region 4 domain-containing protein</fullName>
    </recommendedName>
</protein>
<accession>A0ABP7FRA4</accession>
<sequence>MRDAARDHGVTRAQLGEARRHLSTAAARITALLQTGRPGPDRPDRGGA</sequence>
<evidence type="ECO:0000256" key="1">
    <source>
        <dbReference type="SAM" id="MobiDB-lite"/>
    </source>
</evidence>
<gene>
    <name evidence="2" type="ORF">GCM10023082_43600</name>
</gene>
<dbReference type="Proteomes" id="UP001499884">
    <property type="component" value="Unassembled WGS sequence"/>
</dbReference>
<keyword evidence="3" id="KW-1185">Reference proteome</keyword>
<proteinExistence type="predicted"/>
<feature type="compositionally biased region" description="Basic and acidic residues" evidence="1">
    <location>
        <begin position="1"/>
        <end position="10"/>
    </location>
</feature>